<keyword evidence="3" id="KW-1185">Reference proteome</keyword>
<dbReference type="Gene3D" id="3.60.21.10">
    <property type="match status" value="1"/>
</dbReference>
<name>A0A1Q3DEJ1_CEPFO</name>
<comment type="caution">
    <text evidence="2">The sequence shown here is derived from an EMBL/GenBank/DDBJ whole genome shotgun (WGS) entry which is preliminary data.</text>
</comment>
<keyword evidence="1" id="KW-0732">Signal</keyword>
<evidence type="ECO:0000313" key="3">
    <source>
        <dbReference type="Proteomes" id="UP000187406"/>
    </source>
</evidence>
<gene>
    <name evidence="2" type="ORF">CFOL_v3_34264</name>
</gene>
<reference evidence="3" key="1">
    <citation type="submission" date="2016-04" db="EMBL/GenBank/DDBJ databases">
        <title>Cephalotus genome sequencing.</title>
        <authorList>
            <person name="Fukushima K."/>
            <person name="Hasebe M."/>
            <person name="Fang X."/>
        </authorList>
    </citation>
    <scope>NUCLEOTIDE SEQUENCE [LARGE SCALE GENOMIC DNA]</scope>
    <source>
        <strain evidence="3">cv. St1</strain>
    </source>
</reference>
<evidence type="ECO:0000256" key="1">
    <source>
        <dbReference type="SAM" id="SignalP"/>
    </source>
</evidence>
<feature type="signal peptide" evidence="1">
    <location>
        <begin position="1"/>
        <end position="19"/>
    </location>
</feature>
<dbReference type="STRING" id="3775.A0A1Q3DEJ1"/>
<evidence type="ECO:0000313" key="2">
    <source>
        <dbReference type="EMBL" id="GAV90862.1"/>
    </source>
</evidence>
<dbReference type="PANTHER" id="PTHR32254:SF5">
    <property type="entry name" value="CALCINEURIN-LIKE METALLO-PHOSPHOESTERASE SUPERFAMILY PROTEIN"/>
    <property type="match status" value="1"/>
</dbReference>
<dbReference type="EMBL" id="BDDD01006681">
    <property type="protein sequence ID" value="GAV90862.1"/>
    <property type="molecule type" value="Genomic_DNA"/>
</dbReference>
<feature type="chain" id="PRO_5012795085" description="Metallophos domain-containing protein" evidence="1">
    <location>
        <begin position="20"/>
        <end position="295"/>
    </location>
</feature>
<dbReference type="OrthoDB" id="411211at2759"/>
<proteinExistence type="predicted"/>
<dbReference type="InterPro" id="IPR029052">
    <property type="entry name" value="Metallo-depent_PP-like"/>
</dbReference>
<dbReference type="PANTHER" id="PTHR32254">
    <property type="entry name" value="EXPRESSED PROTEIN"/>
    <property type="match status" value="1"/>
</dbReference>
<sequence>MEKPSWLCTLATQLSLCFSLYLVLNLGQPQKSIYQDINGKVWPNDAYFITVRGGYRPIQQQTHLLKLMERVAKAYKAMFVVNISKLGEDDPLTKNAMRLFPSRRIPWYTTRSLKGMGVDCFLEQRKIHHGQTLDIIGVDTRSFQEIMLTGSSNGSNGSRLYLERVLEATNSDWRIVVGYEPMVVCEENKEQAEVKKAFEPLHQIFMKFGVNVYLSSQGCINFTRQGSVAYIGNPGLIEEDPYAASINLSSKFSREMVDGFLLHRVNWAEIATYFVTEDGEVVYKTVVHQRGKEVM</sequence>
<accession>A0A1Q3DEJ1</accession>
<protein>
    <recommendedName>
        <fullName evidence="4">Metallophos domain-containing protein</fullName>
    </recommendedName>
</protein>
<dbReference type="FunCoup" id="A0A1Q3DEJ1">
    <property type="interactions" value="1417"/>
</dbReference>
<dbReference type="AlphaFoldDB" id="A0A1Q3DEJ1"/>
<dbReference type="InParanoid" id="A0A1Q3DEJ1"/>
<dbReference type="Proteomes" id="UP000187406">
    <property type="component" value="Unassembled WGS sequence"/>
</dbReference>
<evidence type="ECO:0008006" key="4">
    <source>
        <dbReference type="Google" id="ProtNLM"/>
    </source>
</evidence>
<dbReference type="SUPFAM" id="SSF56300">
    <property type="entry name" value="Metallo-dependent phosphatases"/>
    <property type="match status" value="1"/>
</dbReference>
<organism evidence="2 3">
    <name type="scientific">Cephalotus follicularis</name>
    <name type="common">Albany pitcher plant</name>
    <dbReference type="NCBI Taxonomy" id="3775"/>
    <lineage>
        <taxon>Eukaryota</taxon>
        <taxon>Viridiplantae</taxon>
        <taxon>Streptophyta</taxon>
        <taxon>Embryophyta</taxon>
        <taxon>Tracheophyta</taxon>
        <taxon>Spermatophyta</taxon>
        <taxon>Magnoliopsida</taxon>
        <taxon>eudicotyledons</taxon>
        <taxon>Gunneridae</taxon>
        <taxon>Pentapetalae</taxon>
        <taxon>rosids</taxon>
        <taxon>fabids</taxon>
        <taxon>Oxalidales</taxon>
        <taxon>Cephalotaceae</taxon>
        <taxon>Cephalotus</taxon>
    </lineage>
</organism>